<organism evidence="1 2">
    <name type="scientific">Cuscuta epithymum</name>
    <dbReference type="NCBI Taxonomy" id="186058"/>
    <lineage>
        <taxon>Eukaryota</taxon>
        <taxon>Viridiplantae</taxon>
        <taxon>Streptophyta</taxon>
        <taxon>Embryophyta</taxon>
        <taxon>Tracheophyta</taxon>
        <taxon>Spermatophyta</taxon>
        <taxon>Magnoliopsida</taxon>
        <taxon>eudicotyledons</taxon>
        <taxon>Gunneridae</taxon>
        <taxon>Pentapetalae</taxon>
        <taxon>asterids</taxon>
        <taxon>lamiids</taxon>
        <taxon>Solanales</taxon>
        <taxon>Convolvulaceae</taxon>
        <taxon>Cuscuteae</taxon>
        <taxon>Cuscuta</taxon>
        <taxon>Cuscuta subgen. Cuscuta</taxon>
    </lineage>
</organism>
<evidence type="ECO:0000313" key="1">
    <source>
        <dbReference type="EMBL" id="CAH9087017.1"/>
    </source>
</evidence>
<keyword evidence="2" id="KW-1185">Reference proteome</keyword>
<comment type="caution">
    <text evidence="1">The sequence shown here is derived from an EMBL/GenBank/DDBJ whole genome shotgun (WGS) entry which is preliminary data.</text>
</comment>
<protein>
    <submittedName>
        <fullName evidence="1">Uncharacterized protein</fullName>
    </submittedName>
</protein>
<name>A0AAV0CXT4_9ASTE</name>
<dbReference type="EMBL" id="CAMAPF010000057">
    <property type="protein sequence ID" value="CAH9087017.1"/>
    <property type="molecule type" value="Genomic_DNA"/>
</dbReference>
<dbReference type="AlphaFoldDB" id="A0AAV0CXT4"/>
<dbReference type="Proteomes" id="UP001152523">
    <property type="component" value="Unassembled WGS sequence"/>
</dbReference>
<accession>A0AAV0CXT4</accession>
<proteinExistence type="predicted"/>
<sequence>MCTSEVGSAPCSGEISSVSCQGEGRTITWSMCHVLAQITACYCSVCHIFIEISCYVQRAWHSEGNIMYVKRVCVGHCRGSTTPLIISTPNGFTGLIWII</sequence>
<evidence type="ECO:0000313" key="2">
    <source>
        <dbReference type="Proteomes" id="UP001152523"/>
    </source>
</evidence>
<gene>
    <name evidence="1" type="ORF">CEPIT_LOCUS10005</name>
</gene>
<reference evidence="1" key="1">
    <citation type="submission" date="2022-07" db="EMBL/GenBank/DDBJ databases">
        <authorList>
            <person name="Macas J."/>
            <person name="Novak P."/>
            <person name="Neumann P."/>
        </authorList>
    </citation>
    <scope>NUCLEOTIDE SEQUENCE</scope>
</reference>